<dbReference type="SUPFAM" id="SSF53850">
    <property type="entry name" value="Periplasmic binding protein-like II"/>
    <property type="match status" value="1"/>
</dbReference>
<proteinExistence type="inferred from homology"/>
<keyword evidence="2" id="KW-0813">Transport</keyword>
<evidence type="ECO:0000256" key="2">
    <source>
        <dbReference type="ARBA" id="ARBA00022448"/>
    </source>
</evidence>
<keyword evidence="3" id="KW-0732">Signal</keyword>
<organism evidence="5">
    <name type="scientific">marine metagenome</name>
    <dbReference type="NCBI Taxonomy" id="408172"/>
    <lineage>
        <taxon>unclassified sequences</taxon>
        <taxon>metagenomes</taxon>
        <taxon>ecological metagenomes</taxon>
    </lineage>
</organism>
<protein>
    <recommendedName>
        <fullName evidence="4">Solute-binding protein family 3/N-terminal domain-containing protein</fullName>
    </recommendedName>
</protein>
<dbReference type="PANTHER" id="PTHR30085">
    <property type="entry name" value="AMINO ACID ABC TRANSPORTER PERMEASE"/>
    <property type="match status" value="1"/>
</dbReference>
<dbReference type="PROSITE" id="PS01039">
    <property type="entry name" value="SBP_BACTERIAL_3"/>
    <property type="match status" value="1"/>
</dbReference>
<dbReference type="SMART" id="SM00062">
    <property type="entry name" value="PBPb"/>
    <property type="match status" value="1"/>
</dbReference>
<reference evidence="5" key="1">
    <citation type="submission" date="2018-05" db="EMBL/GenBank/DDBJ databases">
        <authorList>
            <person name="Lanie J.A."/>
            <person name="Ng W.-L."/>
            <person name="Kazmierczak K.M."/>
            <person name="Andrzejewski T.M."/>
            <person name="Davidsen T.M."/>
            <person name="Wayne K.J."/>
            <person name="Tettelin H."/>
            <person name="Glass J.I."/>
            <person name="Rusch D."/>
            <person name="Podicherti R."/>
            <person name="Tsui H.-C.T."/>
            <person name="Winkler M.E."/>
        </authorList>
    </citation>
    <scope>NUCLEOTIDE SEQUENCE</scope>
</reference>
<dbReference type="GO" id="GO:0006865">
    <property type="term" value="P:amino acid transport"/>
    <property type="evidence" value="ECO:0007669"/>
    <property type="project" value="TreeGrafter"/>
</dbReference>
<comment type="similarity">
    <text evidence="1">Belongs to the bacterial solute-binding protein 3 family.</text>
</comment>
<sequence>MKRTARYHRIIGIAASTLFAAVTFSQNAVADRLEEVQKAGILHCAVVPGVPGYAFPDASGKLVGFDIELCRAVAAAVLGDADKVKTTKMNLPTSFGALQAGEVDIITHRFTWTFSRDVGTGMNYTRVMVWDGQGFLVRKSLGVKSLTELGGATFCLASGSTTEANAADYFRTHNMDFKSVTFADMKAAAQAYNAGRCDVYSTDKFGLGARRLTFDDPSEHVILPEVISKEPISPMVAHGEDHWRDIAFWVFNALIAAEEHGITQANVDQMRSSSNNPEIQRILGVTGKFAAKLKLSDSWAYDAIKGVGNYGEIWDRHLGPNTKIGADRGLNNLWTNGGLMMSPPFR</sequence>
<name>A0A381WZV0_9ZZZZ</name>
<dbReference type="Pfam" id="PF00497">
    <property type="entry name" value="SBP_bac_3"/>
    <property type="match status" value="1"/>
</dbReference>
<evidence type="ECO:0000256" key="1">
    <source>
        <dbReference type="ARBA" id="ARBA00010333"/>
    </source>
</evidence>
<evidence type="ECO:0000313" key="5">
    <source>
        <dbReference type="EMBL" id="SVA58066.1"/>
    </source>
</evidence>
<dbReference type="AlphaFoldDB" id="A0A381WZV0"/>
<dbReference type="InterPro" id="IPR051455">
    <property type="entry name" value="Bact_solute-bind_prot3"/>
</dbReference>
<dbReference type="EMBL" id="UINC01013438">
    <property type="protein sequence ID" value="SVA58066.1"/>
    <property type="molecule type" value="Genomic_DNA"/>
</dbReference>
<evidence type="ECO:0000256" key="3">
    <source>
        <dbReference type="ARBA" id="ARBA00022729"/>
    </source>
</evidence>
<dbReference type="InterPro" id="IPR001638">
    <property type="entry name" value="Solute-binding_3/MltF_N"/>
</dbReference>
<dbReference type="InterPro" id="IPR018313">
    <property type="entry name" value="SBP_3_CS"/>
</dbReference>
<dbReference type="Gene3D" id="3.40.190.10">
    <property type="entry name" value="Periplasmic binding protein-like II"/>
    <property type="match status" value="2"/>
</dbReference>
<dbReference type="PANTHER" id="PTHR30085:SF7">
    <property type="entry name" value="AMINO-ACID ABC TRANSPORTER-BINDING PROTEIN YHDW-RELATED"/>
    <property type="match status" value="1"/>
</dbReference>
<gene>
    <name evidence="5" type="ORF">METZ01_LOCUS110920</name>
</gene>
<dbReference type="CDD" id="cd13692">
    <property type="entry name" value="PBP2_BztA"/>
    <property type="match status" value="1"/>
</dbReference>
<evidence type="ECO:0000259" key="4">
    <source>
        <dbReference type="SMART" id="SM00062"/>
    </source>
</evidence>
<accession>A0A381WZV0</accession>
<feature type="domain" description="Solute-binding protein family 3/N-terminal" evidence="4">
    <location>
        <begin position="41"/>
        <end position="270"/>
    </location>
</feature>